<proteinExistence type="predicted"/>
<gene>
    <name evidence="2" type="ORF">NDEV_1719</name>
</gene>
<feature type="transmembrane region" description="Helical" evidence="1">
    <location>
        <begin position="12"/>
        <end position="30"/>
    </location>
</feature>
<evidence type="ECO:0000313" key="3">
    <source>
        <dbReference type="Proteomes" id="UP000196239"/>
    </source>
</evidence>
<keyword evidence="1" id="KW-1133">Transmembrane helix</keyword>
<dbReference type="EMBL" id="LN890280">
    <property type="protein sequence ID" value="CUR52481.1"/>
    <property type="molecule type" value="Genomic_DNA"/>
</dbReference>
<keyword evidence="1" id="KW-0472">Membrane</keyword>
<feature type="transmembrane region" description="Helical" evidence="1">
    <location>
        <begin position="42"/>
        <end position="61"/>
    </location>
</feature>
<protein>
    <submittedName>
        <fullName evidence="2">Putative membrane protein</fullName>
    </submittedName>
</protein>
<evidence type="ECO:0000313" key="2">
    <source>
        <dbReference type="EMBL" id="CUR52481.1"/>
    </source>
</evidence>
<feature type="transmembrane region" description="Helical" evidence="1">
    <location>
        <begin position="73"/>
        <end position="92"/>
    </location>
</feature>
<accession>A0A128A570</accession>
<keyword evidence="3" id="KW-1185">Reference proteome</keyword>
<dbReference type="AlphaFoldDB" id="A0A128A570"/>
<organism evidence="2 3">
    <name type="scientific">Nitrosotalea devaniterrae</name>
    <dbReference type="NCBI Taxonomy" id="1078905"/>
    <lineage>
        <taxon>Archaea</taxon>
        <taxon>Nitrososphaerota</taxon>
        <taxon>Nitrososphaeria</taxon>
        <taxon>Nitrosotaleales</taxon>
        <taxon>Nitrosotaleaceae</taxon>
        <taxon>Nitrosotalea</taxon>
    </lineage>
</organism>
<sequence>MEFITFAESALNLLGFAVGLILGIFAYIGFRNTGSPTLFRLNISFFSISIGFGVVGFGYMFESLVLGYVKTDTWIQTLGIAIQTVGYFFIAFSHGIKSFFPKSRYFKSIVAPLFIIPANSIEHIIRSISFILLVYGTIETIMSYMENRKRSTIFVAAGLGLLALGEFLGWYSIVFPKSVLYFVSVSTKIVGLGALFVPISQVPLRGGVRFGNNI</sequence>
<keyword evidence="1" id="KW-0812">Transmembrane</keyword>
<feature type="transmembrane region" description="Helical" evidence="1">
    <location>
        <begin position="152"/>
        <end position="173"/>
    </location>
</feature>
<feature type="transmembrane region" description="Helical" evidence="1">
    <location>
        <begin position="127"/>
        <end position="145"/>
    </location>
</feature>
<dbReference type="KEGG" id="ndv:NDEV_1719"/>
<evidence type="ECO:0000256" key="1">
    <source>
        <dbReference type="SAM" id="Phobius"/>
    </source>
</evidence>
<reference evidence="3" key="1">
    <citation type="submission" date="2015-10" db="EMBL/GenBank/DDBJ databases">
        <authorList>
            <person name="Lehtovirta-Morley L.E."/>
            <person name="Vieille C."/>
        </authorList>
    </citation>
    <scope>NUCLEOTIDE SEQUENCE [LARGE SCALE GENOMIC DNA]</scope>
</reference>
<feature type="transmembrane region" description="Helical" evidence="1">
    <location>
        <begin position="179"/>
        <end position="199"/>
    </location>
</feature>
<name>A0A128A570_9ARCH</name>
<dbReference type="Proteomes" id="UP000196239">
    <property type="component" value="Chromosome 1"/>
</dbReference>